<dbReference type="AlphaFoldDB" id="A0A9J6RL10"/>
<dbReference type="Proteomes" id="UP001069090">
    <property type="component" value="Unassembled WGS sequence"/>
</dbReference>
<comment type="caution">
    <text evidence="3">The sequence shown here is derived from an EMBL/GenBank/DDBJ whole genome shotgun (WGS) entry which is preliminary data.</text>
</comment>
<feature type="compositionally biased region" description="Polar residues" evidence="1">
    <location>
        <begin position="37"/>
        <end position="46"/>
    </location>
</feature>
<gene>
    <name evidence="3" type="ORF">O0V09_05705</name>
</gene>
<feature type="signal peptide" evidence="2">
    <location>
        <begin position="1"/>
        <end position="27"/>
    </location>
</feature>
<evidence type="ECO:0000313" key="3">
    <source>
        <dbReference type="EMBL" id="MCZ0864685.1"/>
    </source>
</evidence>
<proteinExistence type="predicted"/>
<evidence type="ECO:0008006" key="5">
    <source>
        <dbReference type="Google" id="ProtNLM"/>
    </source>
</evidence>
<dbReference type="RefSeq" id="WP_258330836.1">
    <property type="nucleotide sequence ID" value="NZ_JAPTGG010000003.1"/>
</dbReference>
<feature type="region of interest" description="Disordered" evidence="1">
    <location>
        <begin position="31"/>
        <end position="58"/>
    </location>
</feature>
<keyword evidence="4" id="KW-1185">Reference proteome</keyword>
<feature type="chain" id="PRO_5039887236" description="Cytochrome c domain-containing protein" evidence="2">
    <location>
        <begin position="28"/>
        <end position="506"/>
    </location>
</feature>
<sequence>MNTTQMLSLKPLWALSLASLLALSACSKDQAPASPPIKSNSNMASSQQQGPWQLPPPPPNYQGPLFSLSHNYPAAYTQPLPTAWQQAINSSRINVNNAQQYTLALKAAIAKDMRQLIYDYPNWQPAKAGWYNQPWLSDIRDPIRGSYIGSTFPPAMFPQSKLSAEMTTHVAVYYDSVAAVSLNNVWGSSGTNPMPGLAAGGAQFPEGGIIVKPAFTTADASTWPPMAGAYPVTIYANNDGSSPRQMMDVQFFQFDIIVKDSQSSPQSQWVFTTLVYDKNAPGDNWDKMVPLGAMWGNDPNINSPQFCDYTVKNGCPALAETWINPAAPLYAKETLGWGGRLSGPNDGAVDIDAVVLKTDGSLALVAPKRYAMSSCMGCHGSAEYTMKSFLLPSPSSCSGDSCTPTFAQCDQAIPANCKVVPPSAPGDKELVYHQTASADFMRWFQNRPGNIPQDPGQIALDYGMNYAFKSLPSWYRNTQAADKNADIGFTGALRNYRGLDPALDDK</sequence>
<evidence type="ECO:0000256" key="1">
    <source>
        <dbReference type="SAM" id="MobiDB-lite"/>
    </source>
</evidence>
<accession>A0A9J6RL10</accession>
<keyword evidence="2" id="KW-0732">Signal</keyword>
<dbReference type="EMBL" id="JAPTGG010000003">
    <property type="protein sequence ID" value="MCZ0864685.1"/>
    <property type="molecule type" value="Genomic_DNA"/>
</dbReference>
<reference evidence="3 4" key="1">
    <citation type="submission" date="2022-12" db="EMBL/GenBank/DDBJ databases">
        <title>Dasania phycosphaerae sp. nov., isolated from particulate material of the south coast of Korea.</title>
        <authorList>
            <person name="Jiang Y."/>
        </authorList>
    </citation>
    <scope>NUCLEOTIDE SEQUENCE [LARGE SCALE GENOMIC DNA]</scope>
    <source>
        <strain evidence="3 4">GY-19</strain>
    </source>
</reference>
<organism evidence="3 4">
    <name type="scientific">Dasania phycosphaerae</name>
    <dbReference type="NCBI Taxonomy" id="2950436"/>
    <lineage>
        <taxon>Bacteria</taxon>
        <taxon>Pseudomonadati</taxon>
        <taxon>Pseudomonadota</taxon>
        <taxon>Gammaproteobacteria</taxon>
        <taxon>Cellvibrionales</taxon>
        <taxon>Spongiibacteraceae</taxon>
        <taxon>Dasania</taxon>
    </lineage>
</organism>
<protein>
    <recommendedName>
        <fullName evidence="5">Cytochrome c domain-containing protein</fullName>
    </recommendedName>
</protein>
<name>A0A9J6RL10_9GAMM</name>
<evidence type="ECO:0000313" key="4">
    <source>
        <dbReference type="Proteomes" id="UP001069090"/>
    </source>
</evidence>
<evidence type="ECO:0000256" key="2">
    <source>
        <dbReference type="SAM" id="SignalP"/>
    </source>
</evidence>